<reference evidence="1" key="2">
    <citation type="submission" date="2021-04" db="EMBL/GenBank/DDBJ databases">
        <authorList>
            <person name="Gilroy R."/>
        </authorList>
    </citation>
    <scope>NUCLEOTIDE SEQUENCE</scope>
    <source>
        <strain evidence="1">ChiSjej1B19-8411</strain>
    </source>
</reference>
<evidence type="ECO:0000313" key="1">
    <source>
        <dbReference type="EMBL" id="HIX59926.1"/>
    </source>
</evidence>
<proteinExistence type="predicted"/>
<name>A0A9D1WIR7_9FIRM</name>
<sequence length="109" mass="12464">MADRYCLKYGKLYEAFEEDTAGQKPAAIFYLTGDGALQEVSEMPPLKEGEGIVMYTGDFYVEPLEIQIEFLKADNAKKWLEALILRHTERVRQITEDLWVFVGIEGVNV</sequence>
<dbReference type="AlphaFoldDB" id="A0A9D1WIR7"/>
<protein>
    <submittedName>
        <fullName evidence="1">Uncharacterized protein</fullName>
    </submittedName>
</protein>
<accession>A0A9D1WIR7</accession>
<comment type="caution">
    <text evidence="1">The sequence shown here is derived from an EMBL/GenBank/DDBJ whole genome shotgun (WGS) entry which is preliminary data.</text>
</comment>
<evidence type="ECO:0000313" key="2">
    <source>
        <dbReference type="Proteomes" id="UP000886817"/>
    </source>
</evidence>
<reference evidence="1" key="1">
    <citation type="journal article" date="2021" name="PeerJ">
        <title>Extensive microbial diversity within the chicken gut microbiome revealed by metagenomics and culture.</title>
        <authorList>
            <person name="Gilroy R."/>
            <person name="Ravi A."/>
            <person name="Getino M."/>
            <person name="Pursley I."/>
            <person name="Horton D.L."/>
            <person name="Alikhan N.F."/>
            <person name="Baker D."/>
            <person name="Gharbi K."/>
            <person name="Hall N."/>
            <person name="Watson M."/>
            <person name="Adriaenssens E.M."/>
            <person name="Foster-Nyarko E."/>
            <person name="Jarju S."/>
            <person name="Secka A."/>
            <person name="Antonio M."/>
            <person name="Oren A."/>
            <person name="Chaudhuri R.R."/>
            <person name="La Ragione R."/>
            <person name="Hildebrand F."/>
            <person name="Pallen M.J."/>
        </authorList>
    </citation>
    <scope>NUCLEOTIDE SEQUENCE</scope>
    <source>
        <strain evidence="1">ChiSjej1B19-8411</strain>
    </source>
</reference>
<dbReference type="Proteomes" id="UP000886817">
    <property type="component" value="Unassembled WGS sequence"/>
</dbReference>
<gene>
    <name evidence="1" type="ORF">IAA45_09470</name>
</gene>
<organism evidence="1 2">
    <name type="scientific">Candidatus Blautia gallistercoris</name>
    <dbReference type="NCBI Taxonomy" id="2838490"/>
    <lineage>
        <taxon>Bacteria</taxon>
        <taxon>Bacillati</taxon>
        <taxon>Bacillota</taxon>
        <taxon>Clostridia</taxon>
        <taxon>Lachnospirales</taxon>
        <taxon>Lachnospiraceae</taxon>
        <taxon>Blautia</taxon>
    </lineage>
</organism>
<dbReference type="EMBL" id="DXEX01000203">
    <property type="protein sequence ID" value="HIX59926.1"/>
    <property type="molecule type" value="Genomic_DNA"/>
</dbReference>